<evidence type="ECO:0000313" key="1">
    <source>
        <dbReference type="EMBL" id="GHP13732.1"/>
    </source>
</evidence>
<keyword evidence="2" id="KW-1185">Reference proteome</keyword>
<gene>
    <name evidence="1" type="ORF">YK48G_11570</name>
</gene>
<dbReference type="RefSeq" id="WP_203629769.1">
    <property type="nucleotide sequence ID" value="NZ_BNJR01000011.1"/>
</dbReference>
<name>A0ABQ3VXU9_9LACO</name>
<accession>A0ABQ3VXU9</accession>
<dbReference type="EMBL" id="BNJR01000011">
    <property type="protein sequence ID" value="GHP13732.1"/>
    <property type="molecule type" value="Genomic_DNA"/>
</dbReference>
<evidence type="ECO:0000313" key="2">
    <source>
        <dbReference type="Proteomes" id="UP000604765"/>
    </source>
</evidence>
<proteinExistence type="predicted"/>
<organism evidence="1 2">
    <name type="scientific">Lentilactobacillus fungorum</name>
    <dbReference type="NCBI Taxonomy" id="2201250"/>
    <lineage>
        <taxon>Bacteria</taxon>
        <taxon>Bacillati</taxon>
        <taxon>Bacillota</taxon>
        <taxon>Bacilli</taxon>
        <taxon>Lactobacillales</taxon>
        <taxon>Lactobacillaceae</taxon>
        <taxon>Lentilactobacillus</taxon>
    </lineage>
</organism>
<dbReference type="Proteomes" id="UP000604765">
    <property type="component" value="Unassembled WGS sequence"/>
</dbReference>
<sequence>MGLFKRLFDNSKLKSNVTHTDHSDFLSDAKFATQNIPIYWIQYEESLYLLMFTHNCRTYFDRKDFVVPRLGMLRHALGYVGNVLSFVDLHTQAQVIVTTDDIDKIVQTIKSPDFDQKFINNYCEALDYKLGFVKNDQEKLVWITRWQQRLKPFEKRLSTELVEQFKQHCLALKRQLTTK</sequence>
<protein>
    <submittedName>
        <fullName evidence="1">Uncharacterized protein</fullName>
    </submittedName>
</protein>
<comment type="caution">
    <text evidence="1">The sequence shown here is derived from an EMBL/GenBank/DDBJ whole genome shotgun (WGS) entry which is preliminary data.</text>
</comment>
<reference evidence="1 2" key="1">
    <citation type="journal article" date="2021" name="Int. J. Syst. Evol. Microbiol.">
        <title>Lentilactobacillus fungorum sp. nov., isolated from spent mushroom substrates.</title>
        <authorList>
            <person name="Tohno M."/>
            <person name="Tanizawa Y."/>
            <person name="Kojima Y."/>
            <person name="Sakamoto M."/>
            <person name="Ohkuma M."/>
            <person name="Kobayashi H."/>
        </authorList>
    </citation>
    <scope>NUCLEOTIDE SEQUENCE [LARGE SCALE GENOMIC DNA]</scope>
    <source>
        <strain evidence="1 2">YK48G</strain>
    </source>
</reference>